<dbReference type="PANTHER" id="PTHR16019:SF6">
    <property type="entry name" value="SYNAPSE-ASSOCIATED PROTEIN 1"/>
    <property type="match status" value="1"/>
</dbReference>
<dbReference type="PROSITE" id="PS50858">
    <property type="entry name" value="BSD"/>
    <property type="match status" value="1"/>
</dbReference>
<feature type="compositionally biased region" description="Basic and acidic residues" evidence="2">
    <location>
        <begin position="75"/>
        <end position="85"/>
    </location>
</feature>
<dbReference type="GO" id="GO:0005634">
    <property type="term" value="C:nucleus"/>
    <property type="evidence" value="ECO:0007669"/>
    <property type="project" value="TreeGrafter"/>
</dbReference>
<name>A0AAW1NJ94_POPJA</name>
<dbReference type="GO" id="GO:0045202">
    <property type="term" value="C:synapse"/>
    <property type="evidence" value="ECO:0007669"/>
    <property type="project" value="TreeGrafter"/>
</dbReference>
<evidence type="ECO:0000256" key="2">
    <source>
        <dbReference type="SAM" id="MobiDB-lite"/>
    </source>
</evidence>
<accession>A0AAW1NJ94</accession>
<feature type="coiled-coil region" evidence="1">
    <location>
        <begin position="341"/>
        <end position="386"/>
    </location>
</feature>
<sequence length="415" mass="45651">MFSGLTNQVSSWMGSAKGEQEEKIPTPTDESAAPLSMERKDTSPTKHSKLDMLSNVKSQIGGIGGWLGSSIPKLRKGDEAEHQEESQPLGEEGITPASAESVKGSPPLQKDDDDNSSATGGADSGPQSIAETPTEEKDTQFGNVQSKAIAGAKSFGSFLYSAVNKAGKTVSEASAKIKKTVEENSILGEFNKEQEAFMKSQAGNSTASALPPWAGCPNESALKEECVSLSTDRRNFVRSPPTGVDFHFDYEVSYPIAMAIMEQDPNLEKMRYELVPKVISEENFWRNYFYRVTLICQANDLSYMSRDGDTQLAADTTLSDHPIVDSEVKRVSSHEFVSDTLQATSQDIVEVQENMKKLTIKPGNNEDEWEKELEAELQDYEVVNEQKTGPKSTNWEEEMDAMLKEEEEGEGEDIK</sequence>
<dbReference type="Gene3D" id="1.10.3970.10">
    <property type="entry name" value="BSD domain"/>
    <property type="match status" value="1"/>
</dbReference>
<feature type="compositionally biased region" description="Basic and acidic residues" evidence="2">
    <location>
        <begin position="37"/>
        <end position="50"/>
    </location>
</feature>
<feature type="region of interest" description="Disordered" evidence="2">
    <location>
        <begin position="1"/>
        <end position="141"/>
    </location>
</feature>
<dbReference type="SUPFAM" id="SSF140383">
    <property type="entry name" value="BSD domain-like"/>
    <property type="match status" value="1"/>
</dbReference>
<keyword evidence="1" id="KW-0175">Coiled coil</keyword>
<feature type="domain" description="BSD" evidence="3">
    <location>
        <begin position="244"/>
        <end position="296"/>
    </location>
</feature>
<organism evidence="4 5">
    <name type="scientific">Popillia japonica</name>
    <name type="common">Japanese beetle</name>
    <dbReference type="NCBI Taxonomy" id="7064"/>
    <lineage>
        <taxon>Eukaryota</taxon>
        <taxon>Metazoa</taxon>
        <taxon>Ecdysozoa</taxon>
        <taxon>Arthropoda</taxon>
        <taxon>Hexapoda</taxon>
        <taxon>Insecta</taxon>
        <taxon>Pterygota</taxon>
        <taxon>Neoptera</taxon>
        <taxon>Endopterygota</taxon>
        <taxon>Coleoptera</taxon>
        <taxon>Polyphaga</taxon>
        <taxon>Scarabaeiformia</taxon>
        <taxon>Scarabaeidae</taxon>
        <taxon>Rutelinae</taxon>
        <taxon>Popillia</taxon>
    </lineage>
</organism>
<dbReference type="PANTHER" id="PTHR16019">
    <property type="entry name" value="SYNAPSE-ASSOCIATED PROTEIN"/>
    <property type="match status" value="1"/>
</dbReference>
<reference evidence="4 5" key="1">
    <citation type="journal article" date="2024" name="BMC Genomics">
        <title>De novo assembly and annotation of Popillia japonica's genome with initial clues to its potential as an invasive pest.</title>
        <authorList>
            <person name="Cucini C."/>
            <person name="Boschi S."/>
            <person name="Funari R."/>
            <person name="Cardaioli E."/>
            <person name="Iannotti N."/>
            <person name="Marturano G."/>
            <person name="Paoli F."/>
            <person name="Bruttini M."/>
            <person name="Carapelli A."/>
            <person name="Frati F."/>
            <person name="Nardi F."/>
        </authorList>
    </citation>
    <scope>NUCLEOTIDE SEQUENCE [LARGE SCALE GENOMIC DNA]</scope>
    <source>
        <strain evidence="4">DMR45628</strain>
    </source>
</reference>
<dbReference type="AlphaFoldDB" id="A0AAW1NJ94"/>
<dbReference type="SMART" id="SM00751">
    <property type="entry name" value="BSD"/>
    <property type="match status" value="1"/>
</dbReference>
<dbReference type="InterPro" id="IPR051494">
    <property type="entry name" value="BSD_domain-containing"/>
</dbReference>
<evidence type="ECO:0000313" key="4">
    <source>
        <dbReference type="EMBL" id="KAK9758808.1"/>
    </source>
</evidence>
<feature type="compositionally biased region" description="Polar residues" evidence="2">
    <location>
        <begin position="1"/>
        <end position="13"/>
    </location>
</feature>
<dbReference type="InterPro" id="IPR035925">
    <property type="entry name" value="BSD_dom_sf"/>
</dbReference>
<dbReference type="GO" id="GO:0005794">
    <property type="term" value="C:Golgi apparatus"/>
    <property type="evidence" value="ECO:0007669"/>
    <property type="project" value="TreeGrafter"/>
</dbReference>
<keyword evidence="5" id="KW-1185">Reference proteome</keyword>
<evidence type="ECO:0000256" key="1">
    <source>
        <dbReference type="SAM" id="Coils"/>
    </source>
</evidence>
<dbReference type="EMBL" id="JASPKY010000003">
    <property type="protein sequence ID" value="KAK9758808.1"/>
    <property type="molecule type" value="Genomic_DNA"/>
</dbReference>
<dbReference type="Proteomes" id="UP001458880">
    <property type="component" value="Unassembled WGS sequence"/>
</dbReference>
<comment type="caution">
    <text evidence="4">The sequence shown here is derived from an EMBL/GenBank/DDBJ whole genome shotgun (WGS) entry which is preliminary data.</text>
</comment>
<protein>
    <submittedName>
        <fullName evidence="4">BSD domain</fullName>
    </submittedName>
</protein>
<dbReference type="GO" id="GO:0048172">
    <property type="term" value="P:regulation of short-term neuronal synaptic plasticity"/>
    <property type="evidence" value="ECO:0007669"/>
    <property type="project" value="TreeGrafter"/>
</dbReference>
<dbReference type="Pfam" id="PF03909">
    <property type="entry name" value="BSD"/>
    <property type="match status" value="1"/>
</dbReference>
<dbReference type="GO" id="GO:0038203">
    <property type="term" value="P:TORC2 signaling"/>
    <property type="evidence" value="ECO:0007669"/>
    <property type="project" value="TreeGrafter"/>
</dbReference>
<dbReference type="InterPro" id="IPR005607">
    <property type="entry name" value="BSD_dom"/>
</dbReference>
<evidence type="ECO:0000313" key="5">
    <source>
        <dbReference type="Proteomes" id="UP001458880"/>
    </source>
</evidence>
<gene>
    <name evidence="4" type="ORF">QE152_g516</name>
</gene>
<evidence type="ECO:0000259" key="3">
    <source>
        <dbReference type="PROSITE" id="PS50858"/>
    </source>
</evidence>
<proteinExistence type="predicted"/>